<reference evidence="2 3" key="1">
    <citation type="journal article" date="2012" name="Eukaryot. Cell">
        <title>Genome sequence of the Trichosporon asahii environmental strain CBS 8904.</title>
        <authorList>
            <person name="Yang R.Y."/>
            <person name="Li H.T."/>
            <person name="Zhu H."/>
            <person name="Zhou G.P."/>
            <person name="Wang M."/>
            <person name="Wang L."/>
        </authorList>
    </citation>
    <scope>NUCLEOTIDE SEQUENCE [LARGE SCALE GENOMIC DNA]</scope>
    <source>
        <strain evidence="2 3">CBS 8904</strain>
    </source>
</reference>
<proteinExistence type="predicted"/>
<feature type="compositionally biased region" description="Low complexity" evidence="1">
    <location>
        <begin position="71"/>
        <end position="80"/>
    </location>
</feature>
<accession>K1VEA5</accession>
<feature type="compositionally biased region" description="Basic and acidic residues" evidence="1">
    <location>
        <begin position="137"/>
        <end position="150"/>
    </location>
</feature>
<dbReference type="Proteomes" id="UP000006757">
    <property type="component" value="Unassembled WGS sequence"/>
</dbReference>
<name>K1VEA5_TRIAC</name>
<evidence type="ECO:0000313" key="3">
    <source>
        <dbReference type="Proteomes" id="UP000006757"/>
    </source>
</evidence>
<dbReference type="AlphaFoldDB" id="K1VEA5"/>
<organism evidence="2 3">
    <name type="scientific">Trichosporon asahii var. asahii (strain CBS 8904)</name>
    <name type="common">Yeast</name>
    <dbReference type="NCBI Taxonomy" id="1220162"/>
    <lineage>
        <taxon>Eukaryota</taxon>
        <taxon>Fungi</taxon>
        <taxon>Dikarya</taxon>
        <taxon>Basidiomycota</taxon>
        <taxon>Agaricomycotina</taxon>
        <taxon>Tremellomycetes</taxon>
        <taxon>Trichosporonales</taxon>
        <taxon>Trichosporonaceae</taxon>
        <taxon>Trichosporon</taxon>
    </lineage>
</organism>
<dbReference type="InParanoid" id="K1VEA5"/>
<comment type="caution">
    <text evidence="2">The sequence shown here is derived from an EMBL/GenBank/DDBJ whole genome shotgun (WGS) entry which is preliminary data.</text>
</comment>
<keyword evidence="3" id="KW-1185">Reference proteome</keyword>
<dbReference type="EMBL" id="AMBO01000375">
    <property type="protein sequence ID" value="EKC99175.1"/>
    <property type="molecule type" value="Genomic_DNA"/>
</dbReference>
<gene>
    <name evidence="2" type="ORF">A1Q2_06579</name>
</gene>
<feature type="region of interest" description="Disordered" evidence="1">
    <location>
        <begin position="65"/>
        <end position="180"/>
    </location>
</feature>
<evidence type="ECO:0000313" key="2">
    <source>
        <dbReference type="EMBL" id="EKC99175.1"/>
    </source>
</evidence>
<sequence length="197" mass="20919">MPSARRTSSRRRNTTTQITQAEVMDRIGAVLLQGSEGRQWGNEPMYSGVSWNVILNSVSARADVFAPSPPESSRAAAAAAGVTGTQPGSGEDATGSPQTPSGGGGRGTAQDPPSPHTPQRPSSPSAEDSPHNSPIRRYVDKGKSKAKDVLRQSPVGRFLPRLWQSRTEKKGRKTPSPPHLLDARLRGRLRAIAVIAG</sequence>
<dbReference type="HOGENOM" id="CLU_1385055_0_0_1"/>
<evidence type="ECO:0000256" key="1">
    <source>
        <dbReference type="SAM" id="MobiDB-lite"/>
    </source>
</evidence>
<protein>
    <submittedName>
        <fullName evidence="2">Uncharacterized protein</fullName>
    </submittedName>
</protein>